<evidence type="ECO:0000313" key="1">
    <source>
        <dbReference type="EMBL" id="ACY15511.1"/>
    </source>
</evidence>
<dbReference type="EMBL" id="CP001804">
    <property type="protein sequence ID" value="ACY15511.1"/>
    <property type="molecule type" value="Genomic_DNA"/>
</dbReference>
<sequence length="174" mass="18837">MRPDPIANRSFFREEAERFRQRRHLGEIALFRPLSLRLVTLYPVLVSALLVLAATQVELRPKFTAVLTEHAPHGAMNLSLPNAAGAHVAEGDAITLRLDASEHAVAGTVTALSSLPCGDRARLVFAARGAQAPRTCLHLSVELAPGSAANFGEEAQPAELWASAQPYLSYLLHR</sequence>
<dbReference type="AlphaFoldDB" id="D0LR03"/>
<proteinExistence type="predicted"/>
<name>D0LR03_HALO1</name>
<protein>
    <recommendedName>
        <fullName evidence="3">HlyD family secretion protein</fullName>
    </recommendedName>
</protein>
<evidence type="ECO:0000313" key="2">
    <source>
        <dbReference type="Proteomes" id="UP000001880"/>
    </source>
</evidence>
<organism evidence="1 2">
    <name type="scientific">Haliangium ochraceum (strain DSM 14365 / JCM 11303 / SMP-2)</name>
    <dbReference type="NCBI Taxonomy" id="502025"/>
    <lineage>
        <taxon>Bacteria</taxon>
        <taxon>Pseudomonadati</taxon>
        <taxon>Myxococcota</taxon>
        <taxon>Polyangia</taxon>
        <taxon>Haliangiales</taxon>
        <taxon>Kofleriaceae</taxon>
        <taxon>Haliangium</taxon>
    </lineage>
</organism>
<dbReference type="STRING" id="502025.Hoch_3004"/>
<dbReference type="KEGG" id="hoh:Hoch_3004"/>
<reference evidence="1 2" key="1">
    <citation type="journal article" date="2010" name="Stand. Genomic Sci.">
        <title>Complete genome sequence of Haliangium ochraceum type strain (SMP-2).</title>
        <authorList>
            <consortium name="US DOE Joint Genome Institute (JGI-PGF)"/>
            <person name="Ivanova N."/>
            <person name="Daum C."/>
            <person name="Lang E."/>
            <person name="Abt B."/>
            <person name="Kopitz M."/>
            <person name="Saunders E."/>
            <person name="Lapidus A."/>
            <person name="Lucas S."/>
            <person name="Glavina Del Rio T."/>
            <person name="Nolan M."/>
            <person name="Tice H."/>
            <person name="Copeland A."/>
            <person name="Cheng J.F."/>
            <person name="Chen F."/>
            <person name="Bruce D."/>
            <person name="Goodwin L."/>
            <person name="Pitluck S."/>
            <person name="Mavromatis K."/>
            <person name="Pati A."/>
            <person name="Mikhailova N."/>
            <person name="Chen A."/>
            <person name="Palaniappan K."/>
            <person name="Land M."/>
            <person name="Hauser L."/>
            <person name="Chang Y.J."/>
            <person name="Jeffries C.D."/>
            <person name="Detter J.C."/>
            <person name="Brettin T."/>
            <person name="Rohde M."/>
            <person name="Goker M."/>
            <person name="Bristow J."/>
            <person name="Markowitz V."/>
            <person name="Eisen J.A."/>
            <person name="Hugenholtz P."/>
            <person name="Kyrpides N.C."/>
            <person name="Klenk H.P."/>
        </authorList>
    </citation>
    <scope>NUCLEOTIDE SEQUENCE [LARGE SCALE GENOMIC DNA]</scope>
    <source>
        <strain evidence="2">DSM 14365 / CIP 107738 / JCM 11303 / AJ 13395 / SMP-2</strain>
    </source>
</reference>
<keyword evidence="2" id="KW-1185">Reference proteome</keyword>
<dbReference type="Proteomes" id="UP000001880">
    <property type="component" value="Chromosome"/>
</dbReference>
<accession>D0LR03</accession>
<evidence type="ECO:0008006" key="3">
    <source>
        <dbReference type="Google" id="ProtNLM"/>
    </source>
</evidence>
<gene>
    <name evidence="1" type="ordered locus">Hoch_3004</name>
</gene>
<dbReference type="HOGENOM" id="CLU_1537973_0_0_7"/>
<dbReference type="RefSeq" id="WP_012828111.1">
    <property type="nucleotide sequence ID" value="NC_013440.1"/>
</dbReference>